<organism evidence="2 3">
    <name type="scientific">Sphingobacterium haloxyli</name>
    <dbReference type="NCBI Taxonomy" id="2100533"/>
    <lineage>
        <taxon>Bacteria</taxon>
        <taxon>Pseudomonadati</taxon>
        <taxon>Bacteroidota</taxon>
        <taxon>Sphingobacteriia</taxon>
        <taxon>Sphingobacteriales</taxon>
        <taxon>Sphingobacteriaceae</taxon>
        <taxon>Sphingobacterium</taxon>
    </lineage>
</organism>
<evidence type="ECO:0000259" key="1">
    <source>
        <dbReference type="PROSITE" id="PS01124"/>
    </source>
</evidence>
<keyword evidence="3" id="KW-1185">Reference proteome</keyword>
<dbReference type="GO" id="GO:0003700">
    <property type="term" value="F:DNA-binding transcription factor activity"/>
    <property type="evidence" value="ECO:0007669"/>
    <property type="project" value="InterPro"/>
</dbReference>
<gene>
    <name evidence="2" type="ORF">C5745_18815</name>
</gene>
<feature type="domain" description="HTH araC/xylS-type" evidence="1">
    <location>
        <begin position="194"/>
        <end position="269"/>
    </location>
</feature>
<dbReference type="InterPro" id="IPR046532">
    <property type="entry name" value="DUF6597"/>
</dbReference>
<dbReference type="Gene3D" id="1.10.10.60">
    <property type="entry name" value="Homeodomain-like"/>
    <property type="match status" value="1"/>
</dbReference>
<dbReference type="PROSITE" id="PS01124">
    <property type="entry name" value="HTH_ARAC_FAMILY_2"/>
    <property type="match status" value="1"/>
</dbReference>
<evidence type="ECO:0000313" key="2">
    <source>
        <dbReference type="EMBL" id="PRD45023.1"/>
    </source>
</evidence>
<dbReference type="InterPro" id="IPR018060">
    <property type="entry name" value="HTH_AraC"/>
</dbReference>
<name>A0A2S9IWW8_9SPHI</name>
<accession>A0A2S9IWW8</accession>
<protein>
    <submittedName>
        <fullName evidence="2">AraC family transcriptional regulator</fullName>
    </submittedName>
</protein>
<dbReference type="Pfam" id="PF12833">
    <property type="entry name" value="HTH_18"/>
    <property type="match status" value="1"/>
</dbReference>
<dbReference type="OrthoDB" id="662446at2"/>
<dbReference type="Proteomes" id="UP000239711">
    <property type="component" value="Unassembled WGS sequence"/>
</dbReference>
<dbReference type="Pfam" id="PF20240">
    <property type="entry name" value="DUF6597"/>
    <property type="match status" value="1"/>
</dbReference>
<evidence type="ECO:0000313" key="3">
    <source>
        <dbReference type="Proteomes" id="UP000239711"/>
    </source>
</evidence>
<proteinExistence type="predicted"/>
<dbReference type="GO" id="GO:0043565">
    <property type="term" value="F:sequence-specific DNA binding"/>
    <property type="evidence" value="ECO:0007669"/>
    <property type="project" value="InterPro"/>
</dbReference>
<comment type="caution">
    <text evidence="2">The sequence shown here is derived from an EMBL/GenBank/DDBJ whole genome shotgun (WGS) entry which is preliminary data.</text>
</comment>
<reference evidence="2 3" key="1">
    <citation type="submission" date="2018-02" db="EMBL/GenBank/DDBJ databases">
        <title>The draft genome of Sphingobacterium sp. 5JN-11.</title>
        <authorList>
            <person name="Liu L."/>
            <person name="Li L."/>
            <person name="Liang L."/>
            <person name="Zhang X."/>
            <person name="Wang T."/>
        </authorList>
    </citation>
    <scope>NUCLEOTIDE SEQUENCE [LARGE SCALE GENOMIC DNA]</scope>
    <source>
        <strain evidence="2 3">5JN-11</strain>
    </source>
</reference>
<dbReference type="EMBL" id="PVBQ01000023">
    <property type="protein sequence ID" value="PRD45023.1"/>
    <property type="molecule type" value="Genomic_DNA"/>
</dbReference>
<dbReference type="AlphaFoldDB" id="A0A2S9IWW8"/>
<dbReference type="SMART" id="SM00342">
    <property type="entry name" value="HTH_ARAC"/>
    <property type="match status" value="1"/>
</dbReference>
<sequence length="276" mass="32108">MATQIRNLYNPIQPTVKSSAENVTYVEFLPDIRLQPFIYCYWQLKTTQPLAEPFKYRVVTDSCIDIIFDLNNPEENYVMGFFKKFSEFPLTNSFSYIGIRFLPTMFPQFFNVNALELSHQIEHLSCVVPHLSDFISNRFSETQSADEIKNLLDNHLLSLYAKAQFNTDNRLYAGIEIILKNCGSVNVQKDLNTGISPRQLRRLFEFYIGDTAKTFSKVVRFQKFLNAKPTIQSLKQNKLFFDAGYYDQSHFIKDFKDLYGITPGKALKNYAEELPE</sequence>